<dbReference type="Pfam" id="PF13567">
    <property type="entry name" value="DUF4131"/>
    <property type="match status" value="1"/>
</dbReference>
<evidence type="ECO:0000259" key="8">
    <source>
        <dbReference type="Pfam" id="PF13567"/>
    </source>
</evidence>
<feature type="transmembrane region" description="Helical" evidence="6">
    <location>
        <begin position="388"/>
        <end position="407"/>
    </location>
</feature>
<dbReference type="Proteomes" id="UP000319209">
    <property type="component" value="Chromosome"/>
</dbReference>
<comment type="subcellular location">
    <subcellularLocation>
        <location evidence="1">Cell membrane</location>
        <topology evidence="1">Multi-pass membrane protein</topology>
    </subcellularLocation>
</comment>
<dbReference type="InterPro" id="IPR052159">
    <property type="entry name" value="Competence_DNA_uptake"/>
</dbReference>
<feature type="transmembrane region" description="Helical" evidence="6">
    <location>
        <begin position="7"/>
        <end position="25"/>
    </location>
</feature>
<evidence type="ECO:0000313" key="10">
    <source>
        <dbReference type="Proteomes" id="UP000319209"/>
    </source>
</evidence>
<dbReference type="KEGG" id="fop:FNB79_06340"/>
<evidence type="ECO:0000313" key="9">
    <source>
        <dbReference type="EMBL" id="QDO93611.1"/>
    </source>
</evidence>
<dbReference type="Pfam" id="PF03772">
    <property type="entry name" value="Competence"/>
    <property type="match status" value="1"/>
</dbReference>
<keyword evidence="2" id="KW-1003">Cell membrane</keyword>
<dbReference type="GO" id="GO:0005886">
    <property type="term" value="C:plasma membrane"/>
    <property type="evidence" value="ECO:0007669"/>
    <property type="project" value="UniProtKB-SubCell"/>
</dbReference>
<feature type="domain" description="ComEC/Rec2-related protein" evidence="7">
    <location>
        <begin position="231"/>
        <end position="496"/>
    </location>
</feature>
<evidence type="ECO:0000259" key="7">
    <source>
        <dbReference type="Pfam" id="PF03772"/>
    </source>
</evidence>
<feature type="transmembrane region" description="Helical" evidence="6">
    <location>
        <begin position="252"/>
        <end position="274"/>
    </location>
</feature>
<proteinExistence type="predicted"/>
<evidence type="ECO:0000256" key="2">
    <source>
        <dbReference type="ARBA" id="ARBA00022475"/>
    </source>
</evidence>
<feature type="transmembrane region" description="Helical" evidence="6">
    <location>
        <begin position="286"/>
        <end position="304"/>
    </location>
</feature>
<protein>
    <submittedName>
        <fullName evidence="9">ComEC/Rec2 family competence protein</fullName>
    </submittedName>
</protein>
<gene>
    <name evidence="9" type="ORF">FNB79_06340</name>
</gene>
<dbReference type="InterPro" id="IPR004477">
    <property type="entry name" value="ComEC_N"/>
</dbReference>
<feature type="transmembrane region" description="Helical" evidence="6">
    <location>
        <begin position="413"/>
        <end position="440"/>
    </location>
</feature>
<keyword evidence="4 6" id="KW-1133">Transmembrane helix</keyword>
<feature type="transmembrane region" description="Helical" evidence="6">
    <location>
        <begin position="31"/>
        <end position="51"/>
    </location>
</feature>
<feature type="transmembrane region" description="Helical" evidence="6">
    <location>
        <begin position="447"/>
        <end position="467"/>
    </location>
</feature>
<feature type="transmembrane region" description="Helical" evidence="6">
    <location>
        <begin position="473"/>
        <end position="498"/>
    </location>
</feature>
<evidence type="ECO:0000256" key="5">
    <source>
        <dbReference type="ARBA" id="ARBA00023136"/>
    </source>
</evidence>
<sequence>MKLGHFIIVKLTFFLILGICIGYYIYIPLEWTAIICVVLLGVLGVILKLNISSFKPPASFGCLAFLLMIFIGIFNVNIHNEKLRKSHYSHLKTSERYITFKIKDILKPNAYYDKYVIDILKIDDKTVSGTALINIKKDSLFKQYDIDSVLLTTDTLQNISPPLNPAQFNYKVYLERQYIYQQITTSKSRILELKATKHSVFGLAYKLNKYIYKQLKSYPFGTDEFAIINALLLGQRQDISESLYTNYTKAGVIHILAVSGLHVGILLLLLNFVCRPLERLPYGKPIKTICIIILMWSFAFLTGLSPSVSRATLMFTLLTISINANRPANTFNTVAISAFLLLLFKPLLIFDVGFQLSYLAVLSIITIQPKLNSLWFPKHKLIRIAWNTLTVTTAAQVGVLPLSIYYFHQFPGLFFLSNLLIVPFLGYILGLGILIIALAMLQLLPHILVTLFNKTISLMNAIVNWIAGQDQFLFSALSIELSTLICIYFIMLCLIYLYTNPKFKSVTLVLLSCILLQTNLIYSAWSRSNEEWIIFHKNRKSIITRLTKYDLKIHHTDSSDLSKSYPIKAYINSKGIQTYSNTLLKPVYTIENKKLLIIDSLAVYKVSSFKPNYILLTNSPKINLNRVIDSIQPNVVIADGSNYTSYIKRWKTTCDYKKIPFHQTGKKGAYIFKN</sequence>
<dbReference type="PANTHER" id="PTHR30619:SF1">
    <property type="entry name" value="RECOMBINATION PROTEIN 2"/>
    <property type="match status" value="1"/>
</dbReference>
<feature type="transmembrane region" description="Helical" evidence="6">
    <location>
        <begin position="347"/>
        <end position="367"/>
    </location>
</feature>
<organism evidence="9 10">
    <name type="scientific">Formosa sediminum</name>
    <dbReference type="NCBI Taxonomy" id="2594004"/>
    <lineage>
        <taxon>Bacteria</taxon>
        <taxon>Pseudomonadati</taxon>
        <taxon>Bacteroidota</taxon>
        <taxon>Flavobacteriia</taxon>
        <taxon>Flavobacteriales</taxon>
        <taxon>Flavobacteriaceae</taxon>
        <taxon>Formosa</taxon>
    </lineage>
</organism>
<evidence type="ECO:0000256" key="1">
    <source>
        <dbReference type="ARBA" id="ARBA00004651"/>
    </source>
</evidence>
<name>A0A516GQ08_9FLAO</name>
<keyword evidence="5 6" id="KW-0472">Membrane</keyword>
<dbReference type="RefSeq" id="WP_143380513.1">
    <property type="nucleotide sequence ID" value="NZ_CP041637.1"/>
</dbReference>
<evidence type="ECO:0000256" key="3">
    <source>
        <dbReference type="ARBA" id="ARBA00022692"/>
    </source>
</evidence>
<dbReference type="NCBIfam" id="TIGR00360">
    <property type="entry name" value="ComEC_N-term"/>
    <property type="match status" value="1"/>
</dbReference>
<keyword evidence="10" id="KW-1185">Reference proteome</keyword>
<dbReference type="PANTHER" id="PTHR30619">
    <property type="entry name" value="DNA INTERNALIZATION/COMPETENCE PROTEIN COMEC/REC2"/>
    <property type="match status" value="1"/>
</dbReference>
<dbReference type="OrthoDB" id="9761531at2"/>
<keyword evidence="3 6" id="KW-0812">Transmembrane</keyword>
<feature type="domain" description="DUF4131" evidence="8">
    <location>
        <begin position="27"/>
        <end position="189"/>
    </location>
</feature>
<feature type="transmembrane region" description="Helical" evidence="6">
    <location>
        <begin position="58"/>
        <end position="78"/>
    </location>
</feature>
<feature type="transmembrane region" description="Helical" evidence="6">
    <location>
        <begin position="505"/>
        <end position="525"/>
    </location>
</feature>
<dbReference type="EMBL" id="CP041637">
    <property type="protein sequence ID" value="QDO93611.1"/>
    <property type="molecule type" value="Genomic_DNA"/>
</dbReference>
<evidence type="ECO:0000256" key="6">
    <source>
        <dbReference type="SAM" id="Phobius"/>
    </source>
</evidence>
<dbReference type="AlphaFoldDB" id="A0A516GQ08"/>
<reference evidence="9 10" key="1">
    <citation type="submission" date="2019-07" db="EMBL/GenBank/DDBJ databases">
        <title>Genome sequencing for Formosa sp. PS13.</title>
        <authorList>
            <person name="Park S.-J."/>
        </authorList>
    </citation>
    <scope>NUCLEOTIDE SEQUENCE [LARGE SCALE GENOMIC DNA]</scope>
    <source>
        <strain evidence="9 10">PS13</strain>
    </source>
</reference>
<dbReference type="InterPro" id="IPR025405">
    <property type="entry name" value="DUF4131"/>
</dbReference>
<evidence type="ECO:0000256" key="4">
    <source>
        <dbReference type="ARBA" id="ARBA00022989"/>
    </source>
</evidence>
<accession>A0A516GQ08</accession>